<evidence type="ECO:0000256" key="2">
    <source>
        <dbReference type="ARBA" id="ARBA00004448"/>
    </source>
</evidence>
<keyword evidence="13 18" id="KW-0520">NAD</keyword>
<feature type="transmembrane region" description="Helical" evidence="18">
    <location>
        <begin position="309"/>
        <end position="328"/>
    </location>
</feature>
<geneLocation type="mitochondrion" evidence="20"/>
<keyword evidence="15 18" id="KW-0496">Mitochondrion</keyword>
<comment type="subcellular location">
    <subcellularLocation>
        <location evidence="2 18">Mitochondrion inner membrane</location>
        <topology evidence="2 18">Multi-pass membrane protein</topology>
    </subcellularLocation>
</comment>
<dbReference type="GO" id="GO:0005743">
    <property type="term" value="C:mitochondrial inner membrane"/>
    <property type="evidence" value="ECO:0007669"/>
    <property type="project" value="UniProtKB-SubCell"/>
</dbReference>
<feature type="transmembrane region" description="Helical" evidence="18">
    <location>
        <begin position="79"/>
        <end position="105"/>
    </location>
</feature>
<evidence type="ECO:0000256" key="17">
    <source>
        <dbReference type="ARBA" id="ARBA00049551"/>
    </source>
</evidence>
<evidence type="ECO:0000256" key="13">
    <source>
        <dbReference type="ARBA" id="ARBA00023027"/>
    </source>
</evidence>
<dbReference type="AlphaFoldDB" id="A0A343C4L4"/>
<dbReference type="Pfam" id="PF00361">
    <property type="entry name" value="Proton_antipo_M"/>
    <property type="match status" value="1"/>
</dbReference>
<evidence type="ECO:0000256" key="7">
    <source>
        <dbReference type="ARBA" id="ARBA00022660"/>
    </source>
</evidence>
<accession>A0A343C4L4</accession>
<organism evidence="20">
    <name type="scientific">Curculionidae sp. 7 AH-2016</name>
    <dbReference type="NCBI Taxonomy" id="1903833"/>
    <lineage>
        <taxon>Eukaryota</taxon>
        <taxon>Metazoa</taxon>
        <taxon>Ecdysozoa</taxon>
        <taxon>Arthropoda</taxon>
        <taxon>Hexapoda</taxon>
        <taxon>Insecta</taxon>
        <taxon>Pterygota</taxon>
        <taxon>Neoptera</taxon>
        <taxon>Endopterygota</taxon>
        <taxon>Coleoptera</taxon>
        <taxon>Polyphaga</taxon>
        <taxon>Cucujiformia</taxon>
        <taxon>Curculionidae</taxon>
    </lineage>
</organism>
<evidence type="ECO:0000313" key="20">
    <source>
        <dbReference type="EMBL" id="ARH54963.1"/>
    </source>
</evidence>
<dbReference type="PANTHER" id="PTHR46552:SF1">
    <property type="entry name" value="NADH-UBIQUINONE OXIDOREDUCTASE CHAIN 2"/>
    <property type="match status" value="1"/>
</dbReference>
<comment type="catalytic activity">
    <reaction evidence="17 18">
        <text>a ubiquinone + NADH + 5 H(+)(in) = a ubiquinol + NAD(+) + 4 H(+)(out)</text>
        <dbReference type="Rhea" id="RHEA:29091"/>
        <dbReference type="Rhea" id="RHEA-COMP:9565"/>
        <dbReference type="Rhea" id="RHEA-COMP:9566"/>
        <dbReference type="ChEBI" id="CHEBI:15378"/>
        <dbReference type="ChEBI" id="CHEBI:16389"/>
        <dbReference type="ChEBI" id="CHEBI:17976"/>
        <dbReference type="ChEBI" id="CHEBI:57540"/>
        <dbReference type="ChEBI" id="CHEBI:57945"/>
        <dbReference type="EC" id="7.1.1.2"/>
    </reaction>
</comment>
<gene>
    <name evidence="20" type="primary">nad2</name>
</gene>
<evidence type="ECO:0000256" key="12">
    <source>
        <dbReference type="ARBA" id="ARBA00022989"/>
    </source>
</evidence>
<dbReference type="GO" id="GO:0006120">
    <property type="term" value="P:mitochondrial electron transport, NADH to ubiquinone"/>
    <property type="evidence" value="ECO:0007669"/>
    <property type="project" value="InterPro"/>
</dbReference>
<evidence type="ECO:0000256" key="18">
    <source>
        <dbReference type="RuleBase" id="RU003403"/>
    </source>
</evidence>
<keyword evidence="11 18" id="KW-0249">Electron transport</keyword>
<evidence type="ECO:0000256" key="1">
    <source>
        <dbReference type="ARBA" id="ARBA00003257"/>
    </source>
</evidence>
<keyword evidence="6" id="KW-0813">Transport</keyword>
<feature type="domain" description="NADH:quinone oxidoreductase/Mrp antiporter transmembrane" evidence="19">
    <location>
        <begin position="17"/>
        <end position="273"/>
    </location>
</feature>
<dbReference type="EC" id="7.1.1.2" evidence="4 18"/>
<evidence type="ECO:0000256" key="8">
    <source>
        <dbReference type="ARBA" id="ARBA00022692"/>
    </source>
</evidence>
<evidence type="ECO:0000256" key="14">
    <source>
        <dbReference type="ARBA" id="ARBA00023075"/>
    </source>
</evidence>
<evidence type="ECO:0000256" key="11">
    <source>
        <dbReference type="ARBA" id="ARBA00022982"/>
    </source>
</evidence>
<evidence type="ECO:0000256" key="9">
    <source>
        <dbReference type="ARBA" id="ARBA00022792"/>
    </source>
</evidence>
<evidence type="ECO:0000259" key="19">
    <source>
        <dbReference type="Pfam" id="PF00361"/>
    </source>
</evidence>
<dbReference type="InterPro" id="IPR003917">
    <property type="entry name" value="NADH_UbQ_OxRdtase_chain2"/>
</dbReference>
<dbReference type="InterPro" id="IPR050175">
    <property type="entry name" value="Complex_I_Subunit_2"/>
</dbReference>
<feature type="transmembrane region" description="Helical" evidence="18">
    <location>
        <begin position="262"/>
        <end position="282"/>
    </location>
</feature>
<dbReference type="GO" id="GO:0008137">
    <property type="term" value="F:NADH dehydrogenase (ubiquinone) activity"/>
    <property type="evidence" value="ECO:0007669"/>
    <property type="project" value="UniProtKB-EC"/>
</dbReference>
<evidence type="ECO:0000256" key="16">
    <source>
        <dbReference type="ARBA" id="ARBA00023136"/>
    </source>
</evidence>
<keyword evidence="9 18" id="KW-0999">Mitochondrion inner membrane</keyword>
<keyword evidence="10 18" id="KW-1278">Translocase</keyword>
<keyword evidence="14 18" id="KW-0830">Ubiquinone</keyword>
<evidence type="ECO:0000256" key="3">
    <source>
        <dbReference type="ARBA" id="ARBA00007012"/>
    </source>
</evidence>
<reference evidence="20" key="1">
    <citation type="submission" date="2016-04" db="EMBL/GenBank/DDBJ databases">
        <title>Mitochondria of beetle species.</title>
        <authorList>
            <person name="Hunter A."/>
            <person name="Moriniere J."/>
            <person name="Tang P."/>
            <person name="Linard B."/>
            <person name="Crampton-Platt A."/>
            <person name="Vogler A.P."/>
        </authorList>
    </citation>
    <scope>NUCLEOTIDE SEQUENCE</scope>
</reference>
<feature type="transmembrane region" description="Helical" evidence="18">
    <location>
        <begin position="230"/>
        <end position="250"/>
    </location>
</feature>
<dbReference type="PANTHER" id="PTHR46552">
    <property type="entry name" value="NADH-UBIQUINONE OXIDOREDUCTASE CHAIN 2"/>
    <property type="match status" value="1"/>
</dbReference>
<evidence type="ECO:0000256" key="6">
    <source>
        <dbReference type="ARBA" id="ARBA00022448"/>
    </source>
</evidence>
<protein>
    <recommendedName>
        <fullName evidence="5 18">NADH-ubiquinone oxidoreductase chain 2</fullName>
        <ecNumber evidence="4 18">7.1.1.2</ecNumber>
    </recommendedName>
</protein>
<evidence type="ECO:0000256" key="10">
    <source>
        <dbReference type="ARBA" id="ARBA00022967"/>
    </source>
</evidence>
<feature type="transmembrane region" description="Helical" evidence="18">
    <location>
        <begin position="140"/>
        <end position="159"/>
    </location>
</feature>
<keyword evidence="7 18" id="KW-0679">Respiratory chain</keyword>
<keyword evidence="8 18" id="KW-0812">Transmembrane</keyword>
<evidence type="ECO:0000256" key="5">
    <source>
        <dbReference type="ARBA" id="ARBA00021008"/>
    </source>
</evidence>
<dbReference type="InterPro" id="IPR001750">
    <property type="entry name" value="ND/Mrp_TM"/>
</dbReference>
<proteinExistence type="inferred from homology"/>
<sequence>MFYSSMISGTLISISSISWLMIWIGLEINLLSIMPLLKNNKNIYSSEATIKYFIVQAMASAIFLFSICLLSNLKIMNFYSNFFIIIILNSAILLKLGAAPFHAWFPEIISGLNWNMIFIMSTWQKIAPMILISYTMNSSLFFSMVMILSSMISGFQGLNQTMLQKIIAYSSINHVSWMIACIMNSLSIWILYFFIYFLINLNIMMIFNLFNISHYIQLNKLFNSNKKLKFFFMMNFLSLGGLPPFLGFLPKWMTIYFMVKNNYYFTTYMMIIFSLFLLYMYLQITFSSLSMNSEESIIFSMKNYLFKPMLFNLLINFGLIFCFFMYSMF</sequence>
<name>A0A343C4L4_9CUCU</name>
<keyword evidence="12 18" id="KW-1133">Transmembrane helix</keyword>
<evidence type="ECO:0000256" key="15">
    <source>
        <dbReference type="ARBA" id="ARBA00023128"/>
    </source>
</evidence>
<feature type="transmembrane region" description="Helical" evidence="18">
    <location>
        <begin position="189"/>
        <end position="210"/>
    </location>
</feature>
<dbReference type="PRINTS" id="PR01436">
    <property type="entry name" value="NADHDHGNASE2"/>
</dbReference>
<comment type="similarity">
    <text evidence="3 18">Belongs to the complex I subunit 2 family.</text>
</comment>
<comment type="function">
    <text evidence="18">Core subunit of the mitochondrial membrane respiratory chain NADH dehydrogenase (Complex I) which catalyzes electron transfer from NADH through the respiratory chain, using ubiquinone as an electron acceptor. Essential for the catalytic activity and assembly of complex I.</text>
</comment>
<keyword evidence="16 18" id="KW-0472">Membrane</keyword>
<dbReference type="EMBL" id="KX087276">
    <property type="protein sequence ID" value="ARH54963.1"/>
    <property type="molecule type" value="Genomic_DNA"/>
</dbReference>
<evidence type="ECO:0000256" key="4">
    <source>
        <dbReference type="ARBA" id="ARBA00012944"/>
    </source>
</evidence>
<feature type="transmembrane region" description="Helical" evidence="18">
    <location>
        <begin position="6"/>
        <end position="31"/>
    </location>
</feature>
<feature type="transmembrane region" description="Helical" evidence="18">
    <location>
        <begin position="52"/>
        <end position="73"/>
    </location>
</feature>
<comment type="function">
    <text evidence="1">Core subunit of the mitochondrial membrane respiratory chain NADH dehydrogenase (Complex I) that is believed to belong to the minimal assembly required for catalysis. Complex I functions in the transfer of electrons from NADH to the respiratory chain. The immediate electron acceptor for the enzyme is believed to be ubiquinone.</text>
</comment>